<dbReference type="PANTHER" id="PTHR34822">
    <property type="entry name" value="GRPB DOMAIN PROTEIN (AFU_ORTHOLOGUE AFUA_1G01530)"/>
    <property type="match status" value="1"/>
</dbReference>
<proteinExistence type="predicted"/>
<evidence type="ECO:0000313" key="1">
    <source>
        <dbReference type="EMBL" id="UOQ44879.1"/>
    </source>
</evidence>
<dbReference type="Proteomes" id="UP000831787">
    <property type="component" value="Chromosome"/>
</dbReference>
<evidence type="ECO:0000313" key="2">
    <source>
        <dbReference type="Proteomes" id="UP000831787"/>
    </source>
</evidence>
<dbReference type="Gene3D" id="3.30.460.10">
    <property type="entry name" value="Beta Polymerase, domain 2"/>
    <property type="match status" value="1"/>
</dbReference>
<dbReference type="RefSeq" id="WP_244711181.1">
    <property type="nucleotide sequence ID" value="NZ_CP095073.1"/>
</dbReference>
<dbReference type="InterPro" id="IPR007344">
    <property type="entry name" value="GrpB/CoaE"/>
</dbReference>
<sequence length="175" mass="20183">MNNGITLIDHDPSWSDEFNKIKHVIESHLQSFVLSIEHIGSTSIKGLSAKPILDIDLVISETNLFPQVCTKLRNLGYYHEGDLGIEGREVFGRENLHVPKDGSHSIWMDHHLYVCTEDSKELKRHLAFRNYLRQNTEAAYAYEELKKRLVRNSKDRATYTSGKSKFVETILKEIL</sequence>
<dbReference type="InterPro" id="IPR043519">
    <property type="entry name" value="NT_sf"/>
</dbReference>
<reference evidence="1 2" key="1">
    <citation type="submission" date="2022-04" db="EMBL/GenBank/DDBJ databases">
        <title>Halobacillus sp. isolated from saltern.</title>
        <authorList>
            <person name="Won M."/>
            <person name="Lee C.-M."/>
            <person name="Woen H.-Y."/>
            <person name="Kwon S.-W."/>
        </authorList>
    </citation>
    <scope>NUCLEOTIDE SEQUENCE [LARGE SCALE GENOMIC DNA]</scope>
    <source>
        <strain evidence="1 2">SSBR10-3</strain>
    </source>
</reference>
<accession>A0ABY4EMJ8</accession>
<dbReference type="EMBL" id="CP095073">
    <property type="protein sequence ID" value="UOQ44879.1"/>
    <property type="molecule type" value="Genomic_DNA"/>
</dbReference>
<name>A0ABY4EMJ8_9BACI</name>
<organism evidence="1 2">
    <name type="scientific">Halobacillus salinarum</name>
    <dbReference type="NCBI Taxonomy" id="2932257"/>
    <lineage>
        <taxon>Bacteria</taxon>
        <taxon>Bacillati</taxon>
        <taxon>Bacillota</taxon>
        <taxon>Bacilli</taxon>
        <taxon>Bacillales</taxon>
        <taxon>Bacillaceae</taxon>
        <taxon>Halobacillus</taxon>
    </lineage>
</organism>
<dbReference type="SUPFAM" id="SSF81301">
    <property type="entry name" value="Nucleotidyltransferase"/>
    <property type="match status" value="1"/>
</dbReference>
<protein>
    <submittedName>
        <fullName evidence="1">GrpB family protein</fullName>
    </submittedName>
</protein>
<keyword evidence="2" id="KW-1185">Reference proteome</keyword>
<dbReference type="PANTHER" id="PTHR34822:SF1">
    <property type="entry name" value="GRPB FAMILY PROTEIN"/>
    <property type="match status" value="1"/>
</dbReference>
<dbReference type="Pfam" id="PF04229">
    <property type="entry name" value="GrpB"/>
    <property type="match status" value="1"/>
</dbReference>
<gene>
    <name evidence="1" type="ORF">MUN89_02690</name>
</gene>